<dbReference type="RefSeq" id="WP_228773148.1">
    <property type="nucleotide sequence ID" value="NZ_JACHJF010000020.1"/>
</dbReference>
<feature type="domain" description="Carrier" evidence="1">
    <location>
        <begin position="4"/>
        <end position="78"/>
    </location>
</feature>
<dbReference type="EMBL" id="JACHJF010000020">
    <property type="protein sequence ID" value="MBB5121638.1"/>
    <property type="molecule type" value="Genomic_DNA"/>
</dbReference>
<name>A0A7W8F3C6_STREU</name>
<protein>
    <submittedName>
        <fullName evidence="2">Acyl carrier protein</fullName>
    </submittedName>
</protein>
<organism evidence="2 3">
    <name type="scientific">Streptomyces eurocidicus</name>
    <name type="common">Streptoverticillium eurocidicus</name>
    <dbReference type="NCBI Taxonomy" id="66423"/>
    <lineage>
        <taxon>Bacteria</taxon>
        <taxon>Bacillati</taxon>
        <taxon>Actinomycetota</taxon>
        <taxon>Actinomycetes</taxon>
        <taxon>Kitasatosporales</taxon>
        <taxon>Streptomycetaceae</taxon>
        <taxon>Streptomyces</taxon>
    </lineage>
</organism>
<dbReference type="InterPro" id="IPR009081">
    <property type="entry name" value="PP-bd_ACP"/>
</dbReference>
<dbReference type="PROSITE" id="PS50075">
    <property type="entry name" value="CARRIER"/>
    <property type="match status" value="1"/>
</dbReference>
<dbReference type="AlphaFoldDB" id="A0A7W8F3C6"/>
<proteinExistence type="predicted"/>
<dbReference type="SUPFAM" id="SSF47336">
    <property type="entry name" value="ACP-like"/>
    <property type="match status" value="1"/>
</dbReference>
<dbReference type="Gene3D" id="1.10.1200.10">
    <property type="entry name" value="ACP-like"/>
    <property type="match status" value="1"/>
</dbReference>
<evidence type="ECO:0000259" key="1">
    <source>
        <dbReference type="PROSITE" id="PS50075"/>
    </source>
</evidence>
<sequence>MRDEALYEALRDILAGKLHVDPDLITYDATPEEIELDSLALVELSLVLETEFGIRISEDDLAGAPTVGAVVRLMAAQGAAVAPPGSAADSDR</sequence>
<dbReference type="Proteomes" id="UP000528608">
    <property type="component" value="Unassembled WGS sequence"/>
</dbReference>
<reference evidence="2 3" key="1">
    <citation type="submission" date="2020-08" db="EMBL/GenBank/DDBJ databases">
        <title>Genomic Encyclopedia of Type Strains, Phase III (KMG-III): the genomes of soil and plant-associated and newly described type strains.</title>
        <authorList>
            <person name="Whitman W."/>
        </authorList>
    </citation>
    <scope>NUCLEOTIDE SEQUENCE [LARGE SCALE GENOMIC DNA]</scope>
    <source>
        <strain evidence="2 3">CECT 3259</strain>
    </source>
</reference>
<evidence type="ECO:0000313" key="3">
    <source>
        <dbReference type="Proteomes" id="UP000528608"/>
    </source>
</evidence>
<accession>A0A7W8F3C6</accession>
<gene>
    <name evidence="2" type="ORF">FHS36_005107</name>
</gene>
<evidence type="ECO:0000313" key="2">
    <source>
        <dbReference type="EMBL" id="MBB5121638.1"/>
    </source>
</evidence>
<comment type="caution">
    <text evidence="2">The sequence shown here is derived from an EMBL/GenBank/DDBJ whole genome shotgun (WGS) entry which is preliminary data.</text>
</comment>
<dbReference type="InterPro" id="IPR036736">
    <property type="entry name" value="ACP-like_sf"/>
</dbReference>
<dbReference type="Pfam" id="PF00550">
    <property type="entry name" value="PP-binding"/>
    <property type="match status" value="1"/>
</dbReference>